<dbReference type="RefSeq" id="WP_019963231.1">
    <property type="nucleotide sequence ID" value="NZ_UGSK01000001.1"/>
</dbReference>
<dbReference type="Pfam" id="PF07076">
    <property type="entry name" value="DUF1344"/>
    <property type="match status" value="1"/>
</dbReference>
<sequence length="85" mass="9272">MKHVRAGLIALGLFGLVSSAALADEATGEIAQINVDTATITMTDGTTYTFPVDFFVDDIKPGQKVRVFYDVEGSQRKLYDLQIES</sequence>
<feature type="signal peptide" evidence="1">
    <location>
        <begin position="1"/>
        <end position="23"/>
    </location>
</feature>
<dbReference type="OrthoDB" id="7872012at2"/>
<evidence type="ECO:0000256" key="1">
    <source>
        <dbReference type="SAM" id="SignalP"/>
    </source>
</evidence>
<dbReference type="InterPro" id="IPR009780">
    <property type="entry name" value="DUF1344"/>
</dbReference>
<dbReference type="AlphaFoldDB" id="A0A378ZRD9"/>
<evidence type="ECO:0000313" key="3">
    <source>
        <dbReference type="Proteomes" id="UP000255000"/>
    </source>
</evidence>
<reference evidence="2 3" key="1">
    <citation type="submission" date="2018-06" db="EMBL/GenBank/DDBJ databases">
        <authorList>
            <consortium name="Pathogen Informatics"/>
            <person name="Doyle S."/>
        </authorList>
    </citation>
    <scope>NUCLEOTIDE SEQUENCE [LARGE SCALE GENOMIC DNA]</scope>
    <source>
        <strain evidence="2 3">NCTC13350</strain>
    </source>
</reference>
<gene>
    <name evidence="2" type="ORF">NCTC13350_00715</name>
</gene>
<keyword evidence="1" id="KW-0732">Signal</keyword>
<feature type="chain" id="PRO_5016640717" evidence="1">
    <location>
        <begin position="24"/>
        <end position="85"/>
    </location>
</feature>
<proteinExistence type="predicted"/>
<protein>
    <submittedName>
        <fullName evidence="2">Protein of uncharacterized function (DUF1344)</fullName>
    </submittedName>
</protein>
<dbReference type="Proteomes" id="UP000255000">
    <property type="component" value="Unassembled WGS sequence"/>
</dbReference>
<accession>A0A378ZRD9</accession>
<evidence type="ECO:0000313" key="2">
    <source>
        <dbReference type="EMBL" id="SUA99812.1"/>
    </source>
</evidence>
<name>A0A378ZRD9_9HYPH</name>
<dbReference type="EMBL" id="UGSK01000001">
    <property type="protein sequence ID" value="SUA99812.1"/>
    <property type="molecule type" value="Genomic_DNA"/>
</dbReference>
<organism evidence="2 3">
    <name type="scientific">Pannonibacter phragmitetus</name>
    <dbReference type="NCBI Taxonomy" id="121719"/>
    <lineage>
        <taxon>Bacteria</taxon>
        <taxon>Pseudomonadati</taxon>
        <taxon>Pseudomonadota</taxon>
        <taxon>Alphaproteobacteria</taxon>
        <taxon>Hyphomicrobiales</taxon>
        <taxon>Stappiaceae</taxon>
        <taxon>Pannonibacter</taxon>
    </lineage>
</organism>